<dbReference type="RefSeq" id="WP_206716402.1">
    <property type="nucleotide sequence ID" value="NZ_CP071091.1"/>
</dbReference>
<feature type="transmembrane region" description="Helical" evidence="1">
    <location>
        <begin position="12"/>
        <end position="28"/>
    </location>
</feature>
<dbReference type="Proteomes" id="UP000663090">
    <property type="component" value="Chromosome"/>
</dbReference>
<organism evidence="2 3">
    <name type="scientific">Myxococcus landrumensis</name>
    <dbReference type="NCBI Taxonomy" id="2813577"/>
    <lineage>
        <taxon>Bacteria</taxon>
        <taxon>Pseudomonadati</taxon>
        <taxon>Myxococcota</taxon>
        <taxon>Myxococcia</taxon>
        <taxon>Myxococcales</taxon>
        <taxon>Cystobacterineae</taxon>
        <taxon>Myxococcaceae</taxon>
        <taxon>Myxococcus</taxon>
    </lineage>
</organism>
<dbReference type="EMBL" id="CP071091">
    <property type="protein sequence ID" value="QSQ14635.1"/>
    <property type="molecule type" value="Genomic_DNA"/>
</dbReference>
<gene>
    <name evidence="2" type="ORF">JY572_00610</name>
</gene>
<feature type="transmembrane region" description="Helical" evidence="1">
    <location>
        <begin position="40"/>
        <end position="59"/>
    </location>
</feature>
<name>A0ABX7NAH8_9BACT</name>
<evidence type="ECO:0000313" key="3">
    <source>
        <dbReference type="Proteomes" id="UP000663090"/>
    </source>
</evidence>
<keyword evidence="3" id="KW-1185">Reference proteome</keyword>
<accession>A0ABX7NAH8</accession>
<evidence type="ECO:0000313" key="2">
    <source>
        <dbReference type="EMBL" id="QSQ14635.1"/>
    </source>
</evidence>
<protein>
    <recommendedName>
        <fullName evidence="4">Lipoprotein</fullName>
    </recommendedName>
</protein>
<proteinExistence type="predicted"/>
<evidence type="ECO:0008006" key="4">
    <source>
        <dbReference type="Google" id="ProtNLM"/>
    </source>
</evidence>
<keyword evidence="1" id="KW-0812">Transmembrane</keyword>
<reference evidence="2 3" key="1">
    <citation type="submission" date="2021-02" db="EMBL/GenBank/DDBJ databases">
        <title>De Novo genome assembly of isolated myxobacteria.</title>
        <authorList>
            <person name="Stevens D.C."/>
        </authorList>
    </citation>
    <scope>NUCLEOTIDE SEQUENCE [LARGE SCALE GENOMIC DNA]</scope>
    <source>
        <strain evidence="2 3">SCHIC003</strain>
    </source>
</reference>
<keyword evidence="1" id="KW-0472">Membrane</keyword>
<keyword evidence="1" id="KW-1133">Transmembrane helix</keyword>
<sequence>MRVRTERPSPLVLFLALIATLFVAGVFWEASSPFSTPGPLVFLLVAAFLWFVFLNSYAFTVCTVDCHTRQVTVERRSLGGRFEHAYGAEDIADVIVEVTPARAKGLPTHALALRLQDGHVVPLRSRPSLASRALHDEFAALLRGYLARARRLAA</sequence>
<evidence type="ECO:0000256" key="1">
    <source>
        <dbReference type="SAM" id="Phobius"/>
    </source>
</evidence>